<evidence type="ECO:0000256" key="2">
    <source>
        <dbReference type="SAM" id="SignalP"/>
    </source>
</evidence>
<dbReference type="Pfam" id="PF14730">
    <property type="entry name" value="DUF4468"/>
    <property type="match status" value="1"/>
</dbReference>
<name>A0AA37HWE5_SEGBR</name>
<keyword evidence="2" id="KW-0732">Signal</keyword>
<proteinExistence type="predicted"/>
<evidence type="ECO:0000313" key="7">
    <source>
        <dbReference type="Proteomes" id="UP000887043"/>
    </source>
</evidence>
<organism evidence="4 7">
    <name type="scientific">Segatella bryantii</name>
    <name type="common">Prevotella bryantii</name>
    <dbReference type="NCBI Taxonomy" id="77095"/>
    <lineage>
        <taxon>Bacteria</taxon>
        <taxon>Pseudomonadati</taxon>
        <taxon>Bacteroidota</taxon>
        <taxon>Bacteroidia</taxon>
        <taxon>Bacteroidales</taxon>
        <taxon>Prevotellaceae</taxon>
        <taxon>Segatella</taxon>
    </lineage>
</organism>
<evidence type="ECO:0000256" key="1">
    <source>
        <dbReference type="SAM" id="MobiDB-lite"/>
    </source>
</evidence>
<evidence type="ECO:0000313" key="4">
    <source>
        <dbReference type="EMBL" id="GJG27044.1"/>
    </source>
</evidence>
<accession>A0AA37HWE5</accession>
<dbReference type="InterPro" id="IPR027823">
    <property type="entry name" value="DUF4468"/>
</dbReference>
<evidence type="ECO:0000259" key="3">
    <source>
        <dbReference type="Pfam" id="PF14730"/>
    </source>
</evidence>
<comment type="caution">
    <text evidence="4">The sequence shown here is derived from an EMBL/GenBank/DDBJ whole genome shotgun (WGS) entry which is preliminary data.</text>
</comment>
<dbReference type="AlphaFoldDB" id="A0AA37HWE5"/>
<dbReference type="EMBL" id="NPJF01000040">
    <property type="protein sequence ID" value="OYP54750.1"/>
    <property type="molecule type" value="Genomic_DNA"/>
</dbReference>
<dbReference type="EMBL" id="BPTR01000001">
    <property type="protein sequence ID" value="GJG27044.1"/>
    <property type="molecule type" value="Genomic_DNA"/>
</dbReference>
<sequence>MYLCDRIYTKIIYKMRNFLISTFFLLPLTCQAQTVLTPEQKLEQAQKQLEEAQKALKEAQKAKEDAERNASEKSSNRNQGWTIPTTPQKKTIKEKTSNDHIDDSKYLEGAITYSEKGDIVFKLKLDHINMSQDDIYTKILEYLTDLTSDSNQLQGSRVALVNQEKSTIVATVREYLIFSNTFISIDRTEFYYTIIAKCKDNQLDLSISRISYNYDQGRATGFKEPAENVISDKYALNKKHTKLSRIYGKFRRKTIDRKDEIFKNIKDLLIK</sequence>
<dbReference type="Proteomes" id="UP000887043">
    <property type="component" value="Unassembled WGS sequence"/>
</dbReference>
<gene>
    <name evidence="5" type="ORF">CIK91_08695</name>
    <name evidence="4" type="ORF">PRRU23_07440</name>
</gene>
<dbReference type="Gene3D" id="3.30.530.80">
    <property type="match status" value="1"/>
</dbReference>
<evidence type="ECO:0000313" key="5">
    <source>
        <dbReference type="EMBL" id="OYP54750.1"/>
    </source>
</evidence>
<feature type="domain" description="DUF4468" evidence="3">
    <location>
        <begin position="123"/>
        <end position="213"/>
    </location>
</feature>
<reference evidence="4" key="2">
    <citation type="submission" date="2021-08" db="EMBL/GenBank/DDBJ databases">
        <title>Prevotella lacticifex sp. nov., isolated from rumen of cow.</title>
        <authorList>
            <person name="Shinkai T."/>
            <person name="Ikeyama N."/>
            <person name="Kumagai M."/>
            <person name="Ohmori H."/>
            <person name="Sakamoto M."/>
            <person name="Ohkuma M."/>
            <person name="Mitsumori M."/>
        </authorList>
    </citation>
    <scope>NUCLEOTIDE SEQUENCE</scope>
    <source>
        <strain evidence="4">DSM 11371</strain>
    </source>
</reference>
<dbReference type="Proteomes" id="UP000216189">
    <property type="component" value="Unassembled WGS sequence"/>
</dbReference>
<dbReference type="CDD" id="cd12190">
    <property type="entry name" value="Bacova_04320_like"/>
    <property type="match status" value="1"/>
</dbReference>
<feature type="chain" id="PRO_5041359432" evidence="2">
    <location>
        <begin position="33"/>
        <end position="271"/>
    </location>
</feature>
<keyword evidence="6" id="KW-1185">Reference proteome</keyword>
<protein>
    <submittedName>
        <fullName evidence="5">DUF4468 domain-containing protein</fullName>
    </submittedName>
</protein>
<feature type="signal peptide" evidence="2">
    <location>
        <begin position="1"/>
        <end position="32"/>
    </location>
</feature>
<feature type="compositionally biased region" description="Basic and acidic residues" evidence="1">
    <location>
        <begin position="53"/>
        <end position="75"/>
    </location>
</feature>
<evidence type="ECO:0000313" key="6">
    <source>
        <dbReference type="Proteomes" id="UP000216189"/>
    </source>
</evidence>
<feature type="region of interest" description="Disordered" evidence="1">
    <location>
        <begin position="53"/>
        <end position="97"/>
    </location>
</feature>
<reference evidence="5 6" key="1">
    <citation type="submission" date="2017-08" db="EMBL/GenBank/DDBJ databases">
        <title>Comparative genomics of non-oral Prevotella species.</title>
        <authorList>
            <person name="Accetto T."/>
            <person name="Nograsek B."/>
            <person name="Avgustin G."/>
        </authorList>
    </citation>
    <scope>NUCLEOTIDE SEQUENCE [LARGE SCALE GENOMIC DNA]</scope>
    <source>
        <strain evidence="5 6">TC1-1</strain>
    </source>
</reference>